<dbReference type="PANTHER" id="PTHR20531:SF1">
    <property type="entry name" value="N-ALPHA-ACETYLTRANSFERASE 40"/>
    <property type="match status" value="1"/>
</dbReference>
<dbReference type="Gene3D" id="3.40.630.30">
    <property type="match status" value="1"/>
</dbReference>
<evidence type="ECO:0000256" key="5">
    <source>
        <dbReference type="ARBA" id="ARBA00015043"/>
    </source>
</evidence>
<dbReference type="EC" id="2.3.1.257" evidence="4"/>
<evidence type="ECO:0000313" key="15">
    <source>
        <dbReference type="Proteomes" id="UP001497516"/>
    </source>
</evidence>
<gene>
    <name evidence="14" type="ORF">LTRI10_LOCUS47355</name>
</gene>
<dbReference type="AlphaFoldDB" id="A0AAV2GAH4"/>
<evidence type="ECO:0000256" key="10">
    <source>
        <dbReference type="ARBA" id="ARBA00047821"/>
    </source>
</evidence>
<reference evidence="14 15" key="1">
    <citation type="submission" date="2024-04" db="EMBL/GenBank/DDBJ databases">
        <authorList>
            <person name="Fracassetti M."/>
        </authorList>
    </citation>
    <scope>NUCLEOTIDE SEQUENCE [LARGE SCALE GENOMIC DNA]</scope>
</reference>
<proteinExistence type="inferred from homology"/>
<dbReference type="PANTHER" id="PTHR20531">
    <property type="entry name" value="N-ALPHA-ACETYLTRANSFERASE 40"/>
    <property type="match status" value="1"/>
</dbReference>
<evidence type="ECO:0000256" key="9">
    <source>
        <dbReference type="ARBA" id="ARBA00023315"/>
    </source>
</evidence>
<dbReference type="InterPro" id="IPR016181">
    <property type="entry name" value="Acyl_CoA_acyltransferase"/>
</dbReference>
<evidence type="ECO:0000256" key="1">
    <source>
        <dbReference type="ARBA" id="ARBA00004123"/>
    </source>
</evidence>
<accession>A0AAV2GAH4</accession>
<dbReference type="Proteomes" id="UP001497516">
    <property type="component" value="Chromosome 8"/>
</dbReference>
<comment type="similarity">
    <text evidence="3">Belongs to the acetyltransferase family. NAA40 subfamily.</text>
</comment>
<evidence type="ECO:0000256" key="8">
    <source>
        <dbReference type="ARBA" id="ARBA00023242"/>
    </source>
</evidence>
<dbReference type="GO" id="GO:1990189">
    <property type="term" value="F:protein N-terminal-serine acetyltransferase activity"/>
    <property type="evidence" value="ECO:0007669"/>
    <property type="project" value="UniProtKB-EC"/>
</dbReference>
<comment type="subcellular location">
    <subcellularLocation>
        <location evidence="2">Cytoplasm</location>
    </subcellularLocation>
    <subcellularLocation>
        <location evidence="1">Nucleus</location>
    </subcellularLocation>
</comment>
<dbReference type="GO" id="GO:0005634">
    <property type="term" value="C:nucleus"/>
    <property type="evidence" value="ECO:0007669"/>
    <property type="project" value="UniProtKB-SubCell"/>
</dbReference>
<dbReference type="GO" id="GO:0010485">
    <property type="term" value="F:histone H4 acetyltransferase activity"/>
    <property type="evidence" value="ECO:0007669"/>
    <property type="project" value="InterPro"/>
</dbReference>
<keyword evidence="6" id="KW-0963">Cytoplasm</keyword>
<protein>
    <recommendedName>
        <fullName evidence="5">N-alpha-acetyltransferase 40</fullName>
        <ecNumber evidence="4">2.3.1.257</ecNumber>
    </recommendedName>
</protein>
<keyword evidence="7" id="KW-0808">Transferase</keyword>
<sequence length="280" mass="31653">MSPELFRGPKLIEAEENRTPSAAAGYRRSSVKLELAKAAAAMEVQPKSSRKEKKAKRQEVLERKKKIDKLIQAASSEHDHLSSFPPFRRFDRNGLCVVLESGNGDKLSAALKQYIQNLLKVNMEGPFGEEWPEEEKVKRREMVSPEARYIFVKEESPEADNDKTAAFVGFVHFRLTLEEEIPVLYVYEIQLESRIQGKGLGKFLMQLVELIARKSCMSAVVLTVQKANVAAMNFYTSKLRYTISSISPSRVDPLMGAEKSYEILCKAFDREAKVALEETA</sequence>
<comment type="catalytic activity">
    <reaction evidence="11">
        <text>N-terminal L-seryl-[histone H4] + acetyl-CoA = N-terminal N(alpha)-acetyl-L-seryl-[histone H4] + CoA + H(+)</text>
        <dbReference type="Rhea" id="RHEA:50596"/>
        <dbReference type="Rhea" id="RHEA-COMP:12740"/>
        <dbReference type="Rhea" id="RHEA-COMP:12743"/>
        <dbReference type="ChEBI" id="CHEBI:15378"/>
        <dbReference type="ChEBI" id="CHEBI:57287"/>
        <dbReference type="ChEBI" id="CHEBI:57288"/>
        <dbReference type="ChEBI" id="CHEBI:64738"/>
        <dbReference type="ChEBI" id="CHEBI:83690"/>
        <dbReference type="EC" id="2.3.1.257"/>
    </reaction>
</comment>
<name>A0AAV2GAH4_9ROSI</name>
<dbReference type="InterPro" id="IPR039949">
    <property type="entry name" value="NAA40"/>
</dbReference>
<dbReference type="PROSITE" id="PS51186">
    <property type="entry name" value="GNAT"/>
    <property type="match status" value="1"/>
</dbReference>
<evidence type="ECO:0000313" key="14">
    <source>
        <dbReference type="EMBL" id="CAL1407703.1"/>
    </source>
</evidence>
<evidence type="ECO:0000256" key="7">
    <source>
        <dbReference type="ARBA" id="ARBA00022679"/>
    </source>
</evidence>
<evidence type="ECO:0000256" key="2">
    <source>
        <dbReference type="ARBA" id="ARBA00004496"/>
    </source>
</evidence>
<evidence type="ECO:0000256" key="6">
    <source>
        <dbReference type="ARBA" id="ARBA00022490"/>
    </source>
</evidence>
<dbReference type="SUPFAM" id="SSF55729">
    <property type="entry name" value="Acyl-CoA N-acyltransferases (Nat)"/>
    <property type="match status" value="1"/>
</dbReference>
<dbReference type="GO" id="GO:0005737">
    <property type="term" value="C:cytoplasm"/>
    <property type="evidence" value="ECO:0007669"/>
    <property type="project" value="UniProtKB-SubCell"/>
</dbReference>
<keyword evidence="9" id="KW-0012">Acyltransferase</keyword>
<evidence type="ECO:0000259" key="13">
    <source>
        <dbReference type="PROSITE" id="PS51186"/>
    </source>
</evidence>
<evidence type="ECO:0000256" key="12">
    <source>
        <dbReference type="SAM" id="MobiDB-lite"/>
    </source>
</evidence>
<feature type="domain" description="N-acetyltransferase" evidence="13">
    <location>
        <begin position="121"/>
        <end position="280"/>
    </location>
</feature>
<dbReference type="CDD" id="cd04301">
    <property type="entry name" value="NAT_SF"/>
    <property type="match status" value="1"/>
</dbReference>
<feature type="region of interest" description="Disordered" evidence="12">
    <location>
        <begin position="1"/>
        <end position="26"/>
    </location>
</feature>
<dbReference type="Pfam" id="PF00583">
    <property type="entry name" value="Acetyltransf_1"/>
    <property type="match status" value="1"/>
</dbReference>
<keyword evidence="8" id="KW-0539">Nucleus</keyword>
<evidence type="ECO:0000256" key="3">
    <source>
        <dbReference type="ARBA" id="ARBA00008870"/>
    </source>
</evidence>
<keyword evidence="15" id="KW-1185">Reference proteome</keyword>
<evidence type="ECO:0000256" key="4">
    <source>
        <dbReference type="ARBA" id="ARBA00012950"/>
    </source>
</evidence>
<dbReference type="EMBL" id="OZ034821">
    <property type="protein sequence ID" value="CAL1407703.1"/>
    <property type="molecule type" value="Genomic_DNA"/>
</dbReference>
<organism evidence="14 15">
    <name type="scientific">Linum trigynum</name>
    <dbReference type="NCBI Taxonomy" id="586398"/>
    <lineage>
        <taxon>Eukaryota</taxon>
        <taxon>Viridiplantae</taxon>
        <taxon>Streptophyta</taxon>
        <taxon>Embryophyta</taxon>
        <taxon>Tracheophyta</taxon>
        <taxon>Spermatophyta</taxon>
        <taxon>Magnoliopsida</taxon>
        <taxon>eudicotyledons</taxon>
        <taxon>Gunneridae</taxon>
        <taxon>Pentapetalae</taxon>
        <taxon>rosids</taxon>
        <taxon>fabids</taxon>
        <taxon>Malpighiales</taxon>
        <taxon>Linaceae</taxon>
        <taxon>Linum</taxon>
    </lineage>
</organism>
<evidence type="ECO:0000256" key="11">
    <source>
        <dbReference type="ARBA" id="ARBA00049524"/>
    </source>
</evidence>
<dbReference type="GO" id="GO:0043998">
    <property type="term" value="F:histone H2A acetyltransferase activity"/>
    <property type="evidence" value="ECO:0007669"/>
    <property type="project" value="InterPro"/>
</dbReference>
<dbReference type="InterPro" id="IPR000182">
    <property type="entry name" value="GNAT_dom"/>
</dbReference>
<comment type="catalytic activity">
    <reaction evidence="10">
        <text>N-terminal L-seryl-[histone H2A] + acetyl-CoA = N-terminal N(alpha)-acetyl-L-seryl-[histone H2A] + CoA + H(+)</text>
        <dbReference type="Rhea" id="RHEA:50600"/>
        <dbReference type="Rhea" id="RHEA-COMP:12742"/>
        <dbReference type="Rhea" id="RHEA-COMP:12744"/>
        <dbReference type="ChEBI" id="CHEBI:15378"/>
        <dbReference type="ChEBI" id="CHEBI:57287"/>
        <dbReference type="ChEBI" id="CHEBI:57288"/>
        <dbReference type="ChEBI" id="CHEBI:64738"/>
        <dbReference type="ChEBI" id="CHEBI:83690"/>
        <dbReference type="EC" id="2.3.1.257"/>
    </reaction>
</comment>